<proteinExistence type="predicted"/>
<protein>
    <submittedName>
        <fullName evidence="1">Uncharacterized protein</fullName>
    </submittedName>
</protein>
<name>A0A4V2WP73_9BACL</name>
<comment type="caution">
    <text evidence="1">The sequence shown here is derived from an EMBL/GenBank/DDBJ whole genome shotgun (WGS) entry which is preliminary data.</text>
</comment>
<keyword evidence="2" id="KW-1185">Reference proteome</keyword>
<dbReference type="RefSeq" id="WP_132417709.1">
    <property type="nucleotide sequence ID" value="NZ_SKFG01000006.1"/>
</dbReference>
<evidence type="ECO:0000313" key="1">
    <source>
        <dbReference type="EMBL" id="TCZ78272.1"/>
    </source>
</evidence>
<dbReference type="EMBL" id="SKFG01000006">
    <property type="protein sequence ID" value="TCZ78272.1"/>
    <property type="molecule type" value="Genomic_DNA"/>
</dbReference>
<evidence type="ECO:0000313" key="2">
    <source>
        <dbReference type="Proteomes" id="UP000295418"/>
    </source>
</evidence>
<sequence>MTDLATGTYKMTTLHTHEKNRFFRAINKALRNQEPYFYLEGDITYSISYENTYLLVSAAEESSLPNASIYPVLMSKYGKADLTSVKSSALNPRVKIFKMGWQMDKIVPIA</sequence>
<dbReference type="AlphaFoldDB" id="A0A4V2WP73"/>
<dbReference type="Proteomes" id="UP000295418">
    <property type="component" value="Unassembled WGS sequence"/>
</dbReference>
<gene>
    <name evidence="1" type="ORF">E0485_09135</name>
</gene>
<accession>A0A4V2WP73</accession>
<reference evidence="1 2" key="1">
    <citation type="submission" date="2019-03" db="EMBL/GenBank/DDBJ databases">
        <authorList>
            <person name="Kim M.K.M."/>
        </authorList>
    </citation>
    <scope>NUCLEOTIDE SEQUENCE [LARGE SCALE GENOMIC DNA]</scope>
    <source>
        <strain evidence="1 2">18JY21-1</strain>
    </source>
</reference>
<organism evidence="1 2">
    <name type="scientific">Paenibacillus albiflavus</name>
    <dbReference type="NCBI Taxonomy" id="2545760"/>
    <lineage>
        <taxon>Bacteria</taxon>
        <taxon>Bacillati</taxon>
        <taxon>Bacillota</taxon>
        <taxon>Bacilli</taxon>
        <taxon>Bacillales</taxon>
        <taxon>Paenibacillaceae</taxon>
        <taxon>Paenibacillus</taxon>
    </lineage>
</organism>